<feature type="compositionally biased region" description="Low complexity" evidence="1">
    <location>
        <begin position="76"/>
        <end position="93"/>
    </location>
</feature>
<feature type="region of interest" description="Disordered" evidence="1">
    <location>
        <begin position="24"/>
        <end position="45"/>
    </location>
</feature>
<accession>A0ABR2JCR7</accession>
<proteinExistence type="predicted"/>
<evidence type="ECO:0000313" key="3">
    <source>
        <dbReference type="Proteomes" id="UP001470230"/>
    </source>
</evidence>
<protein>
    <submittedName>
        <fullName evidence="2">Uncharacterized protein</fullName>
    </submittedName>
</protein>
<dbReference type="EMBL" id="JAPFFF010000012">
    <property type="protein sequence ID" value="KAK8875701.1"/>
    <property type="molecule type" value="Genomic_DNA"/>
</dbReference>
<evidence type="ECO:0000313" key="2">
    <source>
        <dbReference type="EMBL" id="KAK8875701.1"/>
    </source>
</evidence>
<dbReference type="Proteomes" id="UP001470230">
    <property type="component" value="Unassembled WGS sequence"/>
</dbReference>
<reference evidence="2 3" key="1">
    <citation type="submission" date="2024-04" db="EMBL/GenBank/DDBJ databases">
        <title>Tritrichomonas musculus Genome.</title>
        <authorList>
            <person name="Alves-Ferreira E."/>
            <person name="Grigg M."/>
            <person name="Lorenzi H."/>
            <person name="Galac M."/>
        </authorList>
    </citation>
    <scope>NUCLEOTIDE SEQUENCE [LARGE SCALE GENOMIC DNA]</scope>
    <source>
        <strain evidence="2 3">EAF2021</strain>
    </source>
</reference>
<organism evidence="2 3">
    <name type="scientific">Tritrichomonas musculus</name>
    <dbReference type="NCBI Taxonomy" id="1915356"/>
    <lineage>
        <taxon>Eukaryota</taxon>
        <taxon>Metamonada</taxon>
        <taxon>Parabasalia</taxon>
        <taxon>Tritrichomonadida</taxon>
        <taxon>Tritrichomonadidae</taxon>
        <taxon>Tritrichomonas</taxon>
    </lineage>
</organism>
<evidence type="ECO:0000256" key="1">
    <source>
        <dbReference type="SAM" id="MobiDB-lite"/>
    </source>
</evidence>
<keyword evidence="3" id="KW-1185">Reference proteome</keyword>
<feature type="compositionally biased region" description="Basic and acidic residues" evidence="1">
    <location>
        <begin position="24"/>
        <end position="36"/>
    </location>
</feature>
<name>A0ABR2JCR7_9EUKA</name>
<sequence>MPRHPSPKIHKLVLYNVVIFLDDDGNRTDENRPSKKDPRKRKNKINLKLSKHLTKMKKIANFFENPKFKNNENESNHNLCNSNDTLENNSNENNDFLQSFMNFEFDQAFDDDFDYSLIENESESQ</sequence>
<feature type="region of interest" description="Disordered" evidence="1">
    <location>
        <begin position="67"/>
        <end position="93"/>
    </location>
</feature>
<gene>
    <name evidence="2" type="ORF">M9Y10_005876</name>
</gene>
<comment type="caution">
    <text evidence="2">The sequence shown here is derived from an EMBL/GenBank/DDBJ whole genome shotgun (WGS) entry which is preliminary data.</text>
</comment>